<sequence>MSVNGVPSLSANLSTAAANPHQNIGVAMFKKALDNDASTTQSLISAATSAPSATNLPPNLGQNVNITA</sequence>
<evidence type="ECO:0000313" key="3">
    <source>
        <dbReference type="Proteomes" id="UP000325755"/>
    </source>
</evidence>
<dbReference type="AlphaFoldDB" id="A0A5Q0BHE8"/>
<evidence type="ECO:0000313" key="2">
    <source>
        <dbReference type="EMBL" id="QFY41558.1"/>
    </source>
</evidence>
<accession>A0A5Q0BHE8</accession>
<reference evidence="2 3" key="1">
    <citation type="submission" date="2019-09" db="EMBL/GenBank/DDBJ databases">
        <title>Ecophysiology of the spiral-shaped methanotroph Methylospira mobilis as revealed by the complete genome sequence.</title>
        <authorList>
            <person name="Oshkin I.Y."/>
            <person name="Dedysh S.N."/>
            <person name="Miroshnikov K."/>
            <person name="Danilova O.V."/>
            <person name="Hakobyan A."/>
            <person name="Liesack W."/>
        </authorList>
    </citation>
    <scope>NUCLEOTIDE SEQUENCE [LARGE SCALE GENOMIC DNA]</scope>
    <source>
        <strain evidence="2 3">Shm1</strain>
    </source>
</reference>
<dbReference type="EMBL" id="CP044205">
    <property type="protein sequence ID" value="QFY41558.1"/>
    <property type="molecule type" value="Genomic_DNA"/>
</dbReference>
<dbReference type="Pfam" id="PF14070">
    <property type="entry name" value="YjfB_motility"/>
    <property type="match status" value="1"/>
</dbReference>
<gene>
    <name evidence="2" type="ORF">F6R98_02075</name>
</gene>
<dbReference type="RefSeq" id="WP_153247541.1">
    <property type="nucleotide sequence ID" value="NZ_CP044205.1"/>
</dbReference>
<dbReference type="Proteomes" id="UP000325755">
    <property type="component" value="Chromosome"/>
</dbReference>
<evidence type="ECO:0000256" key="1">
    <source>
        <dbReference type="SAM" id="MobiDB-lite"/>
    </source>
</evidence>
<keyword evidence="3" id="KW-1185">Reference proteome</keyword>
<dbReference type="InterPro" id="IPR025906">
    <property type="entry name" value="YjfB_motility"/>
</dbReference>
<proteinExistence type="predicted"/>
<dbReference type="InParanoid" id="A0A5Q0BHE8"/>
<dbReference type="OrthoDB" id="5612752at2"/>
<protein>
    <submittedName>
        <fullName evidence="2">Putative motility protein</fullName>
    </submittedName>
</protein>
<feature type="region of interest" description="Disordered" evidence="1">
    <location>
        <begin position="47"/>
        <end position="68"/>
    </location>
</feature>
<dbReference type="KEGG" id="mmob:F6R98_02075"/>
<organism evidence="2 3">
    <name type="scientific">Candidatus Methylospira mobilis</name>
    <dbReference type="NCBI Taxonomy" id="1808979"/>
    <lineage>
        <taxon>Bacteria</taxon>
        <taxon>Pseudomonadati</taxon>
        <taxon>Pseudomonadota</taxon>
        <taxon>Gammaproteobacteria</taxon>
        <taxon>Methylococcales</taxon>
        <taxon>Methylococcaceae</taxon>
        <taxon>Candidatus Methylospira</taxon>
    </lineage>
</organism>
<name>A0A5Q0BHE8_9GAMM</name>